<dbReference type="EMBL" id="MU393453">
    <property type="protein sequence ID" value="KAI4866884.1"/>
    <property type="molecule type" value="Genomic_DNA"/>
</dbReference>
<accession>A0ACB9Z622</accession>
<evidence type="ECO:0000313" key="1">
    <source>
        <dbReference type="EMBL" id="KAI4866884.1"/>
    </source>
</evidence>
<evidence type="ECO:0000313" key="2">
    <source>
        <dbReference type="Proteomes" id="UP001497700"/>
    </source>
</evidence>
<comment type="caution">
    <text evidence="1">The sequence shown here is derived from an EMBL/GenBank/DDBJ whole genome shotgun (WGS) entry which is preliminary data.</text>
</comment>
<protein>
    <submittedName>
        <fullName evidence="1">Epoxide hydrolase</fullName>
    </submittedName>
</protein>
<organism evidence="1 2">
    <name type="scientific">Hypoxylon rubiginosum</name>
    <dbReference type="NCBI Taxonomy" id="110542"/>
    <lineage>
        <taxon>Eukaryota</taxon>
        <taxon>Fungi</taxon>
        <taxon>Dikarya</taxon>
        <taxon>Ascomycota</taxon>
        <taxon>Pezizomycotina</taxon>
        <taxon>Sordariomycetes</taxon>
        <taxon>Xylariomycetidae</taxon>
        <taxon>Xylariales</taxon>
        <taxon>Hypoxylaceae</taxon>
        <taxon>Hypoxylon</taxon>
    </lineage>
</organism>
<dbReference type="Proteomes" id="UP001497700">
    <property type="component" value="Unassembled WGS sequence"/>
</dbReference>
<sequence>MPVDALVPNDPRVEEKFFTFSDDIKYHYKLAKPAGKPIATVLLVHGFPDLGMGWRNQVPYLLSLNLQVIVPDMLGYGQTSAPATSEEYTMKKISAHMAGLIKEVTDQPIILGGHDWGGFLVWRLTVYYPELIRCVFSICVPYWPPSPVKVSMEQFLARSPNFQYQRQLASGDAEKIVNKSPENLRGFVNGMLGGTTAEGGAAFTIEVGVVEENLPKIGSARLASPEIVDYYVKEFARHGLNGPCNWYKTRDLNGDDEEQLAKEDPSFKFKLPAMLVMAEKDGALPPRLADGQEKFFEGPFKSELILGSSHWAMVQCPEEVNRHIGDFVKSVLGDELKASL</sequence>
<name>A0ACB9Z622_9PEZI</name>
<keyword evidence="1" id="KW-0378">Hydrolase</keyword>
<proteinExistence type="predicted"/>
<gene>
    <name evidence="1" type="ORF">F4820DRAFT_415346</name>
</gene>
<reference evidence="1 2" key="1">
    <citation type="journal article" date="2022" name="New Phytol.">
        <title>Ecological generalism drives hyperdiversity of secondary metabolite gene clusters in xylarialean endophytes.</title>
        <authorList>
            <person name="Franco M.E.E."/>
            <person name="Wisecaver J.H."/>
            <person name="Arnold A.E."/>
            <person name="Ju Y.M."/>
            <person name="Slot J.C."/>
            <person name="Ahrendt S."/>
            <person name="Moore L.P."/>
            <person name="Eastman K.E."/>
            <person name="Scott K."/>
            <person name="Konkel Z."/>
            <person name="Mondo S.J."/>
            <person name="Kuo A."/>
            <person name="Hayes R.D."/>
            <person name="Haridas S."/>
            <person name="Andreopoulos B."/>
            <person name="Riley R."/>
            <person name="LaButti K."/>
            <person name="Pangilinan J."/>
            <person name="Lipzen A."/>
            <person name="Amirebrahimi M."/>
            <person name="Yan J."/>
            <person name="Adam C."/>
            <person name="Keymanesh K."/>
            <person name="Ng V."/>
            <person name="Louie K."/>
            <person name="Northen T."/>
            <person name="Drula E."/>
            <person name="Henrissat B."/>
            <person name="Hsieh H.M."/>
            <person name="Youens-Clark K."/>
            <person name="Lutzoni F."/>
            <person name="Miadlikowska J."/>
            <person name="Eastwood D.C."/>
            <person name="Hamelin R.C."/>
            <person name="Grigoriev I.V."/>
            <person name="U'Ren J.M."/>
        </authorList>
    </citation>
    <scope>NUCLEOTIDE SEQUENCE [LARGE SCALE GENOMIC DNA]</scope>
    <source>
        <strain evidence="1 2">CBS 119005</strain>
    </source>
</reference>
<keyword evidence="2" id="KW-1185">Reference proteome</keyword>